<sequence>MNEGAKPVKQKLRRLRPEWMLKIKEEIAYQAVQRRLPPGFTLSRVTGQHSSGIQETTGQPTLYNHKYEAINKKKKKAISLDELKRLTSNFGTKALVGEGSYGRVFSATLSIGESAAVKKLDPGNTQESDSDFAISGDLSNKMKYV</sequence>
<evidence type="ECO:0000256" key="6">
    <source>
        <dbReference type="PROSITE-ProRule" id="PRU10141"/>
    </source>
</evidence>
<dbReference type="PANTHER" id="PTHR47983:SF16">
    <property type="entry name" value="OS02G0565500 PROTEIN"/>
    <property type="match status" value="1"/>
</dbReference>
<organism evidence="7 8">
    <name type="scientific">Coptis chinensis</name>
    <dbReference type="NCBI Taxonomy" id="261450"/>
    <lineage>
        <taxon>Eukaryota</taxon>
        <taxon>Viridiplantae</taxon>
        <taxon>Streptophyta</taxon>
        <taxon>Embryophyta</taxon>
        <taxon>Tracheophyta</taxon>
        <taxon>Spermatophyta</taxon>
        <taxon>Magnoliopsida</taxon>
        <taxon>Ranunculales</taxon>
        <taxon>Ranunculaceae</taxon>
        <taxon>Coptidoideae</taxon>
        <taxon>Coptis</taxon>
    </lineage>
</organism>
<evidence type="ECO:0000256" key="3">
    <source>
        <dbReference type="ARBA" id="ARBA00022741"/>
    </source>
</evidence>
<protein>
    <recommendedName>
        <fullName evidence="9">Protein kinase domain-containing protein</fullName>
    </recommendedName>
</protein>
<keyword evidence="3 6" id="KW-0547">Nucleotide-binding</keyword>
<keyword evidence="2" id="KW-0808">Transferase</keyword>
<comment type="caution">
    <text evidence="7">The sequence shown here is derived from an EMBL/GenBank/DDBJ whole genome shotgun (WGS) entry which is preliminary data.</text>
</comment>
<evidence type="ECO:0008006" key="9">
    <source>
        <dbReference type="Google" id="ProtNLM"/>
    </source>
</evidence>
<proteinExistence type="predicted"/>
<dbReference type="EMBL" id="JADFTS010000004">
    <property type="protein sequence ID" value="KAF9610510.1"/>
    <property type="molecule type" value="Genomic_DNA"/>
</dbReference>
<evidence type="ECO:0000256" key="1">
    <source>
        <dbReference type="ARBA" id="ARBA00022553"/>
    </source>
</evidence>
<name>A0A835LWV3_9MAGN</name>
<dbReference type="Gene3D" id="3.30.200.20">
    <property type="entry name" value="Phosphorylase Kinase, domain 1"/>
    <property type="match status" value="1"/>
</dbReference>
<evidence type="ECO:0000313" key="7">
    <source>
        <dbReference type="EMBL" id="KAF9610510.1"/>
    </source>
</evidence>
<feature type="binding site" evidence="6">
    <location>
        <position position="119"/>
    </location>
    <ligand>
        <name>ATP</name>
        <dbReference type="ChEBI" id="CHEBI:30616"/>
    </ligand>
</feature>
<keyword evidence="1" id="KW-0597">Phosphoprotein</keyword>
<evidence type="ECO:0000256" key="2">
    <source>
        <dbReference type="ARBA" id="ARBA00022679"/>
    </source>
</evidence>
<dbReference type="InterPro" id="IPR017441">
    <property type="entry name" value="Protein_kinase_ATP_BS"/>
</dbReference>
<dbReference type="InterPro" id="IPR052101">
    <property type="entry name" value="Plant_StressResp_Kinase"/>
</dbReference>
<dbReference type="Proteomes" id="UP000631114">
    <property type="component" value="Unassembled WGS sequence"/>
</dbReference>
<evidence type="ECO:0000256" key="5">
    <source>
        <dbReference type="ARBA" id="ARBA00022840"/>
    </source>
</evidence>
<accession>A0A835LWV3</accession>
<evidence type="ECO:0000256" key="4">
    <source>
        <dbReference type="ARBA" id="ARBA00022777"/>
    </source>
</evidence>
<dbReference type="PANTHER" id="PTHR47983">
    <property type="entry name" value="PTO-INTERACTING PROTEIN 1-LIKE"/>
    <property type="match status" value="1"/>
</dbReference>
<evidence type="ECO:0000313" key="8">
    <source>
        <dbReference type="Proteomes" id="UP000631114"/>
    </source>
</evidence>
<dbReference type="InterPro" id="IPR011009">
    <property type="entry name" value="Kinase-like_dom_sf"/>
</dbReference>
<dbReference type="GO" id="GO:0016301">
    <property type="term" value="F:kinase activity"/>
    <property type="evidence" value="ECO:0007669"/>
    <property type="project" value="UniProtKB-KW"/>
</dbReference>
<dbReference type="GO" id="GO:0005524">
    <property type="term" value="F:ATP binding"/>
    <property type="evidence" value="ECO:0007669"/>
    <property type="project" value="UniProtKB-UniRule"/>
</dbReference>
<dbReference type="AlphaFoldDB" id="A0A835LWV3"/>
<gene>
    <name evidence="7" type="ORF">IFM89_022790</name>
</gene>
<dbReference type="SUPFAM" id="SSF56112">
    <property type="entry name" value="Protein kinase-like (PK-like)"/>
    <property type="match status" value="1"/>
</dbReference>
<keyword evidence="5 6" id="KW-0067">ATP-binding</keyword>
<dbReference type="PROSITE" id="PS00107">
    <property type="entry name" value="PROTEIN_KINASE_ATP"/>
    <property type="match status" value="1"/>
</dbReference>
<keyword evidence="4" id="KW-0418">Kinase</keyword>
<dbReference type="OrthoDB" id="1727301at2759"/>
<reference evidence="7 8" key="1">
    <citation type="submission" date="2020-10" db="EMBL/GenBank/DDBJ databases">
        <title>The Coptis chinensis genome and diversification of protoberbering-type alkaloids.</title>
        <authorList>
            <person name="Wang B."/>
            <person name="Shu S."/>
            <person name="Song C."/>
            <person name="Liu Y."/>
        </authorList>
    </citation>
    <scope>NUCLEOTIDE SEQUENCE [LARGE SCALE GENOMIC DNA]</scope>
    <source>
        <strain evidence="7">HL-2020</strain>
        <tissue evidence="7">Leaf</tissue>
    </source>
</reference>
<keyword evidence="8" id="KW-1185">Reference proteome</keyword>